<reference evidence="4 5" key="1">
    <citation type="submission" date="2021-02" db="EMBL/GenBank/DDBJ databases">
        <authorList>
            <person name="Park J.-S."/>
        </authorList>
    </citation>
    <scope>NUCLEOTIDE SEQUENCE [LARGE SCALE GENOMIC DNA]</scope>
    <source>
        <strain evidence="4 5">188UL20-2</strain>
    </source>
</reference>
<feature type="signal peptide" evidence="2">
    <location>
        <begin position="1"/>
        <end position="22"/>
    </location>
</feature>
<comment type="caution">
    <text evidence="4">The sequence shown here is derived from an EMBL/GenBank/DDBJ whole genome shotgun (WGS) entry which is preliminary data.</text>
</comment>
<dbReference type="Pfam" id="PF13505">
    <property type="entry name" value="OMP_b-brl"/>
    <property type="match status" value="1"/>
</dbReference>
<dbReference type="InterPro" id="IPR027385">
    <property type="entry name" value="Beta-barrel_OMP"/>
</dbReference>
<protein>
    <submittedName>
        <fullName evidence="4">Porin family protein</fullName>
    </submittedName>
</protein>
<dbReference type="Gene3D" id="2.40.160.20">
    <property type="match status" value="1"/>
</dbReference>
<accession>A0ABS2HP12</accession>
<feature type="chain" id="PRO_5045834796" evidence="2">
    <location>
        <begin position="23"/>
        <end position="180"/>
    </location>
</feature>
<dbReference type="InterPro" id="IPR011250">
    <property type="entry name" value="OMP/PagP_B-barrel"/>
</dbReference>
<keyword evidence="1 2" id="KW-0732">Signal</keyword>
<sequence>MNKSYKLLALSLVALFTHCAQASVDDTQGWNLGVGAAMSYHQYGSDIDDTLYNAHVSAGYRFNSYLGIEARIGKGFTDIELPAYERIVEQGLFYSGYLKAMYPLSSGFTPYLLVGAQNSEIEIDPVSTSDTSLSYGVGLSYRLQAKTVAVDLGLEALNAFQHGDLDYDVWDFGVKIGYQF</sequence>
<dbReference type="Proteomes" id="UP000809621">
    <property type="component" value="Unassembled WGS sequence"/>
</dbReference>
<gene>
    <name evidence="4" type="ORF">JQC93_18515</name>
</gene>
<name>A0ABS2HP12_9VIBR</name>
<dbReference type="RefSeq" id="WP_205159829.1">
    <property type="nucleotide sequence ID" value="NZ_JAFEUM010000010.1"/>
</dbReference>
<dbReference type="SUPFAM" id="SSF56925">
    <property type="entry name" value="OMPA-like"/>
    <property type="match status" value="1"/>
</dbReference>
<evidence type="ECO:0000256" key="1">
    <source>
        <dbReference type="ARBA" id="ARBA00022729"/>
    </source>
</evidence>
<evidence type="ECO:0000259" key="3">
    <source>
        <dbReference type="Pfam" id="PF13505"/>
    </source>
</evidence>
<evidence type="ECO:0000313" key="5">
    <source>
        <dbReference type="Proteomes" id="UP000809621"/>
    </source>
</evidence>
<dbReference type="EMBL" id="JAFEUM010000010">
    <property type="protein sequence ID" value="MBM7038377.1"/>
    <property type="molecule type" value="Genomic_DNA"/>
</dbReference>
<organism evidence="4 5">
    <name type="scientific">Vibrio ulleungensis</name>
    <dbReference type="NCBI Taxonomy" id="2807619"/>
    <lineage>
        <taxon>Bacteria</taxon>
        <taxon>Pseudomonadati</taxon>
        <taxon>Pseudomonadota</taxon>
        <taxon>Gammaproteobacteria</taxon>
        <taxon>Vibrionales</taxon>
        <taxon>Vibrionaceae</taxon>
        <taxon>Vibrio</taxon>
    </lineage>
</organism>
<evidence type="ECO:0000256" key="2">
    <source>
        <dbReference type="SAM" id="SignalP"/>
    </source>
</evidence>
<feature type="domain" description="Outer membrane protein beta-barrel" evidence="3">
    <location>
        <begin position="11"/>
        <end position="180"/>
    </location>
</feature>
<evidence type="ECO:0000313" key="4">
    <source>
        <dbReference type="EMBL" id="MBM7038377.1"/>
    </source>
</evidence>
<keyword evidence="5" id="KW-1185">Reference proteome</keyword>
<proteinExistence type="predicted"/>